<dbReference type="GO" id="GO:0015145">
    <property type="term" value="F:monosaccharide transmembrane transporter activity"/>
    <property type="evidence" value="ECO:0007669"/>
    <property type="project" value="InterPro"/>
</dbReference>
<dbReference type="NCBIfam" id="TIGR00879">
    <property type="entry name" value="SP"/>
    <property type="match status" value="1"/>
</dbReference>
<keyword evidence="6" id="KW-0769">Symport</keyword>
<feature type="transmembrane region" description="Helical" evidence="9">
    <location>
        <begin position="810"/>
        <end position="830"/>
    </location>
</feature>
<evidence type="ECO:0000256" key="6">
    <source>
        <dbReference type="ARBA" id="ARBA00022847"/>
    </source>
</evidence>
<keyword evidence="4" id="KW-0762">Sugar transport</keyword>
<evidence type="ECO:0000256" key="9">
    <source>
        <dbReference type="SAM" id="Phobius"/>
    </source>
</evidence>
<feature type="transmembrane region" description="Helical" evidence="9">
    <location>
        <begin position="237"/>
        <end position="256"/>
    </location>
</feature>
<dbReference type="CDD" id="cd17361">
    <property type="entry name" value="MFS_STP"/>
    <property type="match status" value="2"/>
</dbReference>
<dbReference type="PROSITE" id="PS50850">
    <property type="entry name" value="MFS"/>
    <property type="match status" value="2"/>
</dbReference>
<feature type="domain" description="Major facilitator superfamily (MFS) profile" evidence="10">
    <location>
        <begin position="489"/>
        <end position="935"/>
    </location>
</feature>
<feature type="transmembrane region" description="Helical" evidence="9">
    <location>
        <begin position="482"/>
        <end position="502"/>
    </location>
</feature>
<feature type="transmembrane region" description="Helical" evidence="9">
    <location>
        <begin position="781"/>
        <end position="803"/>
    </location>
</feature>
<evidence type="ECO:0000313" key="11">
    <source>
        <dbReference type="EMBL" id="VFU65351.1"/>
    </source>
</evidence>
<evidence type="ECO:0000256" key="7">
    <source>
        <dbReference type="ARBA" id="ARBA00022989"/>
    </source>
</evidence>
<feature type="transmembrane region" description="Helical" evidence="9">
    <location>
        <begin position="845"/>
        <end position="870"/>
    </location>
</feature>
<feature type="transmembrane region" description="Helical" evidence="9">
    <location>
        <begin position="912"/>
        <end position="931"/>
    </location>
</feature>
<reference evidence="11" key="1">
    <citation type="submission" date="2019-03" db="EMBL/GenBank/DDBJ databases">
        <authorList>
            <person name="Mank J."/>
            <person name="Almeida P."/>
        </authorList>
    </citation>
    <scope>NUCLEOTIDE SEQUENCE</scope>
    <source>
        <strain evidence="11">78183</strain>
    </source>
</reference>
<feature type="transmembrane region" description="Helical" evidence="9">
    <location>
        <begin position="660"/>
        <end position="683"/>
    </location>
</feature>
<dbReference type="GO" id="GO:0015293">
    <property type="term" value="F:symporter activity"/>
    <property type="evidence" value="ECO:0007669"/>
    <property type="project" value="UniProtKB-KW"/>
</dbReference>
<dbReference type="InterPro" id="IPR005829">
    <property type="entry name" value="Sugar_transporter_CS"/>
</dbReference>
<dbReference type="GO" id="GO:0016020">
    <property type="term" value="C:membrane"/>
    <property type="evidence" value="ECO:0007669"/>
    <property type="project" value="UniProtKB-SubCell"/>
</dbReference>
<keyword evidence="5 9" id="KW-0812">Transmembrane</keyword>
<sequence>MPAVVIANTGDVPEFEGRITFNVIVAGAIQFMQTSSGGVTAMDDFLKKFFYEVWERKQLAHENNYCKYDNKKLQLFTSSLYIAYSSFIASKTCSKYGRKPTMQLASIFFIIGVALTTFAVNIEMLIIGRLHLGLGVGFANQLPTLHNNRILIANVVNYAAGKIHPYGFRISLGIAGVPALMLCLGSLECSVIERKKVEEEGNNVDREYDSIVHACEVASQITQPYHKLMKRESRPPLVIAIVMQVFQQFTGINAIIRIWSDAALLSSVITGLVNVLSTFVSVVLVDRVGRRALLLEACVQMFITQLITLCIFLIPPLISCLINVNLRHVSSEITGNLPNGDALVVVIMVCVFVAGFAWSWGPLGWLIPSETFPLETRTAGFSFAVSSNMLCTFVIAQAFLSMLCHMRSGIFFFFAAWIVVMGLFALFLLPETKGVPVDEMVDRVWKQHWFWKRFFNDEQARGKMPAVVIANTGDVPEFEGRITFNVIVCVVIAACGGLMFGYDIGVSGGVTAMDDFLKKFFYEVWERKQLAHENNYCKYDNKKLQLFTSSLYIAALIASFIASKTCSKYGRKPTMQLASIFFIIGVALTTFAVNIEMLIIGRLHLGLGVGFANQAVPLFLSELAPAKIRGALNISFQLFITIGILIANVVNYAAGKIHPYGFRISLGIAGVPALMLCLGSLAIHETPTSLIERKKVEEGRAVLKKIRGVDNVDREYDSIVHACEVASQITQPYHKLMKRESRPPLVIAIVMQVFQQFTGINAIMFYAPVLFQTVGFGSDAALLSSVITGLVNVLSTFVSVVLVDRVGRRALLLEACVQMFITQCIIGGILMKDLKITGNLPNGDALVVVIMVCVFVAGFAWSWGPLGWLIPSETFPLETRTAGFSFAVSSNMLCTFVIAQAFLSMLCHMRSGIFFFAAWIVVMGLFALFLLPETKGVPVDEMVDRVWKQHWFWKRFFNDEQAVEKREAEMIRPHLI</sequence>
<dbReference type="PRINTS" id="PR00171">
    <property type="entry name" value="SUGRTRNSPORT"/>
</dbReference>
<feature type="transmembrane region" description="Helical" evidence="9">
    <location>
        <begin position="409"/>
        <end position="429"/>
    </location>
</feature>
<feature type="transmembrane region" description="Helical" evidence="9">
    <location>
        <begin position="379"/>
        <end position="403"/>
    </location>
</feature>
<dbReference type="InterPro" id="IPR005828">
    <property type="entry name" value="MFS_sugar_transport-like"/>
</dbReference>
<evidence type="ECO:0000256" key="5">
    <source>
        <dbReference type="ARBA" id="ARBA00022692"/>
    </source>
</evidence>
<feature type="transmembrane region" description="Helical" evidence="9">
    <location>
        <begin position="745"/>
        <end position="769"/>
    </location>
</feature>
<dbReference type="FunFam" id="1.20.1250.20:FF:000002">
    <property type="entry name" value="Sugar transport protein 13"/>
    <property type="match status" value="1"/>
</dbReference>
<feature type="transmembrane region" description="Helical" evidence="9">
    <location>
        <begin position="104"/>
        <end position="127"/>
    </location>
</feature>
<feature type="transmembrane region" description="Helical" evidence="9">
    <location>
        <begin position="574"/>
        <end position="593"/>
    </location>
</feature>
<dbReference type="InterPro" id="IPR036259">
    <property type="entry name" value="MFS_trans_sf"/>
</dbReference>
<dbReference type="SUPFAM" id="SSF103473">
    <property type="entry name" value="MFS general substrate transporter"/>
    <property type="match status" value="2"/>
</dbReference>
<evidence type="ECO:0000256" key="8">
    <source>
        <dbReference type="ARBA" id="ARBA00023136"/>
    </source>
</evidence>
<feature type="transmembrane region" description="Helical" evidence="9">
    <location>
        <begin position="166"/>
        <end position="187"/>
    </location>
</feature>
<dbReference type="InterPro" id="IPR044778">
    <property type="entry name" value="MFS_STP/MST-like_plant"/>
</dbReference>
<evidence type="ECO:0000256" key="2">
    <source>
        <dbReference type="ARBA" id="ARBA00010992"/>
    </source>
</evidence>
<feature type="transmembrane region" description="Helical" evidence="9">
    <location>
        <begin position="544"/>
        <end position="562"/>
    </location>
</feature>
<dbReference type="Pfam" id="PF00083">
    <property type="entry name" value="Sugar_tr"/>
    <property type="match status" value="3"/>
</dbReference>
<dbReference type="PANTHER" id="PTHR23500">
    <property type="entry name" value="SOLUTE CARRIER FAMILY 2, FACILITATED GLUCOSE TRANSPORTER"/>
    <property type="match status" value="1"/>
</dbReference>
<feature type="transmembrane region" description="Helical" evidence="9">
    <location>
        <begin position="882"/>
        <end position="906"/>
    </location>
</feature>
<dbReference type="InterPro" id="IPR020846">
    <property type="entry name" value="MFS_dom"/>
</dbReference>
<gene>
    <name evidence="11" type="ORF">SVIM_LOCUS501492</name>
</gene>
<feature type="transmembrane region" description="Helical" evidence="9">
    <location>
        <begin position="632"/>
        <end position="654"/>
    </location>
</feature>
<dbReference type="InterPro" id="IPR045262">
    <property type="entry name" value="STP/PLT_plant"/>
</dbReference>
<feature type="transmembrane region" description="Helical" evidence="9">
    <location>
        <begin position="599"/>
        <end position="620"/>
    </location>
</feature>
<dbReference type="InterPro" id="IPR003663">
    <property type="entry name" value="Sugar/inositol_transpt"/>
</dbReference>
<dbReference type="PANTHER" id="PTHR23500:SF472">
    <property type="entry name" value="SUGAR TRANSPORT PROTEIN 6"/>
    <property type="match status" value="1"/>
</dbReference>
<dbReference type="EMBL" id="CAADRP010002285">
    <property type="protein sequence ID" value="VFU65351.1"/>
    <property type="molecule type" value="Genomic_DNA"/>
</dbReference>
<dbReference type="PROSITE" id="PS00216">
    <property type="entry name" value="SUGAR_TRANSPORT_1"/>
    <property type="match status" value="1"/>
</dbReference>
<feature type="transmembrane region" description="Helical" evidence="9">
    <location>
        <begin position="297"/>
        <end position="324"/>
    </location>
</feature>
<keyword evidence="7 9" id="KW-1133">Transmembrane helix</keyword>
<organism evidence="11">
    <name type="scientific">Salix viminalis</name>
    <name type="common">Common osier</name>
    <name type="synonym">Basket willow</name>
    <dbReference type="NCBI Taxonomy" id="40686"/>
    <lineage>
        <taxon>Eukaryota</taxon>
        <taxon>Viridiplantae</taxon>
        <taxon>Streptophyta</taxon>
        <taxon>Embryophyta</taxon>
        <taxon>Tracheophyta</taxon>
        <taxon>Spermatophyta</taxon>
        <taxon>Magnoliopsida</taxon>
        <taxon>eudicotyledons</taxon>
        <taxon>Gunneridae</taxon>
        <taxon>Pentapetalae</taxon>
        <taxon>rosids</taxon>
        <taxon>fabids</taxon>
        <taxon>Malpighiales</taxon>
        <taxon>Salicaceae</taxon>
        <taxon>Saliceae</taxon>
        <taxon>Salix</taxon>
    </lineage>
</organism>
<accession>A0A6N2NE16</accession>
<comment type="similarity">
    <text evidence="2">Belongs to the major facilitator superfamily. Sugar transporter (TC 2.A.1.1) family.</text>
</comment>
<evidence type="ECO:0000259" key="10">
    <source>
        <dbReference type="PROSITE" id="PS50850"/>
    </source>
</evidence>
<proteinExistence type="inferred from homology"/>
<comment type="subcellular location">
    <subcellularLocation>
        <location evidence="1">Membrane</location>
        <topology evidence="1">Multi-pass membrane protein</topology>
    </subcellularLocation>
</comment>
<feature type="transmembrane region" description="Helical" evidence="9">
    <location>
        <begin position="344"/>
        <end position="367"/>
    </location>
</feature>
<evidence type="ECO:0000256" key="4">
    <source>
        <dbReference type="ARBA" id="ARBA00022597"/>
    </source>
</evidence>
<feature type="domain" description="Major facilitator superfamily (MFS) profile" evidence="10">
    <location>
        <begin position="19"/>
        <end position="433"/>
    </location>
</feature>
<keyword evidence="3" id="KW-0813">Transport</keyword>
<evidence type="ECO:0000256" key="1">
    <source>
        <dbReference type="ARBA" id="ARBA00004141"/>
    </source>
</evidence>
<protein>
    <recommendedName>
        <fullName evidence="10">Major facilitator superfamily (MFS) profile domain-containing protein</fullName>
    </recommendedName>
</protein>
<dbReference type="Gene3D" id="1.20.1250.20">
    <property type="entry name" value="MFS general substrate transporter like domains"/>
    <property type="match status" value="2"/>
</dbReference>
<keyword evidence="8 9" id="KW-0472">Membrane</keyword>
<name>A0A6N2NE16_SALVM</name>
<evidence type="ECO:0000256" key="3">
    <source>
        <dbReference type="ARBA" id="ARBA00022448"/>
    </source>
</evidence>
<dbReference type="AlphaFoldDB" id="A0A6N2NE16"/>
<feature type="transmembrane region" description="Helical" evidence="9">
    <location>
        <begin position="262"/>
        <end position="285"/>
    </location>
</feature>